<proteinExistence type="predicted"/>
<feature type="coiled-coil region" evidence="1">
    <location>
        <begin position="15"/>
        <end position="107"/>
    </location>
</feature>
<dbReference type="Proteomes" id="UP000199459">
    <property type="component" value="Unassembled WGS sequence"/>
</dbReference>
<evidence type="ECO:0000256" key="1">
    <source>
        <dbReference type="SAM" id="Coils"/>
    </source>
</evidence>
<reference evidence="2 3" key="1">
    <citation type="submission" date="2016-10" db="EMBL/GenBank/DDBJ databases">
        <authorList>
            <person name="de Groot N.N."/>
        </authorList>
    </citation>
    <scope>NUCLEOTIDE SEQUENCE [LARGE SCALE GENOMIC DNA]</scope>
    <source>
        <strain evidence="2 3">Nm22</strain>
    </source>
</reference>
<evidence type="ECO:0000313" key="3">
    <source>
        <dbReference type="Proteomes" id="UP000199459"/>
    </source>
</evidence>
<dbReference type="AlphaFoldDB" id="A0A1H8FW75"/>
<sequence>MKELLKVHQADKQKYAQAIAELDKLQLSENELKGKINILASNVLNAEQMIARALTNESLEKARAEVEAALRKENDAKTLLSNTQRAIRELKEKLPALHNDVLLAEQDIWKAQQERLIQEIKTNTDVLRLIMKAYTACWQIGYRWKLEEFIREKILNADFCGDPDILISFKDEMVEQIWTESKTQASDITSKPSV</sequence>
<name>A0A1H8FW75_9PROT</name>
<evidence type="ECO:0000313" key="2">
    <source>
        <dbReference type="EMBL" id="SEN35976.1"/>
    </source>
</evidence>
<dbReference type="EMBL" id="FOCP01000015">
    <property type="protein sequence ID" value="SEN35976.1"/>
    <property type="molecule type" value="Genomic_DNA"/>
</dbReference>
<keyword evidence="1" id="KW-0175">Coiled coil</keyword>
<organism evidence="2 3">
    <name type="scientific">Nitrosomonas marina</name>
    <dbReference type="NCBI Taxonomy" id="917"/>
    <lineage>
        <taxon>Bacteria</taxon>
        <taxon>Pseudomonadati</taxon>
        <taxon>Pseudomonadota</taxon>
        <taxon>Betaproteobacteria</taxon>
        <taxon>Nitrosomonadales</taxon>
        <taxon>Nitrosomonadaceae</taxon>
        <taxon>Nitrosomonas</taxon>
    </lineage>
</organism>
<protein>
    <submittedName>
        <fullName evidence="2">Uncharacterized protein</fullName>
    </submittedName>
</protein>
<accession>A0A1H8FW75</accession>
<gene>
    <name evidence="2" type="ORF">SAMN05216325_11514</name>
</gene>
<dbReference type="RefSeq" id="WP_090632826.1">
    <property type="nucleotide sequence ID" value="NZ_FOCP01000015.1"/>
</dbReference>